<comment type="caution">
    <text evidence="2">The sequence shown here is derived from an EMBL/GenBank/DDBJ whole genome shotgun (WGS) entry which is preliminary data.</text>
</comment>
<dbReference type="InterPro" id="IPR023214">
    <property type="entry name" value="HAD_sf"/>
</dbReference>
<proteinExistence type="predicted"/>
<gene>
    <name evidence="2" type="ORF">SIL82_11875</name>
</gene>
<evidence type="ECO:0000313" key="2">
    <source>
        <dbReference type="EMBL" id="MDX5984962.1"/>
    </source>
</evidence>
<evidence type="ECO:0000313" key="3">
    <source>
        <dbReference type="Proteomes" id="UP001279660"/>
    </source>
</evidence>
<sequence length="282" mass="30196">MSLVTHRSYTGYPMVADAEVAPGMQFLYGSGEAAALDHQAYNTLVDAVRRRLASEKADPKAMSDRTSAVLTPDATLDQPETLPCGDRPRAVVFDVDETLLLNLGFEYDDATHPGAPYDEAHWLQWEQAGVDRVAAVPGAIAAVNELRTMGVTVVFNTNRSAANAAFTEAALDHAGLGPAKHGETLWLKGDLGSGSGKDSRRQAIAARYCVVAMGGDQLGDFSDLFTGTPQQRRAAVSSPAIRGMWGRFWFVLPNPVYGTALKGGLDDVFPADKRWTPAAGDK</sequence>
<dbReference type="Proteomes" id="UP001279660">
    <property type="component" value="Unassembled WGS sequence"/>
</dbReference>
<name>A0ABU4PM94_9SPHN</name>
<dbReference type="SUPFAM" id="SSF56784">
    <property type="entry name" value="HAD-like"/>
    <property type="match status" value="1"/>
</dbReference>
<dbReference type="Gene3D" id="3.40.50.1000">
    <property type="entry name" value="HAD superfamily/HAD-like"/>
    <property type="match status" value="1"/>
</dbReference>
<dbReference type="PANTHER" id="PTHR31284">
    <property type="entry name" value="ACID PHOSPHATASE-LIKE PROTEIN"/>
    <property type="match status" value="1"/>
</dbReference>
<dbReference type="PANTHER" id="PTHR31284:SF10">
    <property type="entry name" value="ACID PHOSPHATASE-LIKE PROTEIN"/>
    <property type="match status" value="1"/>
</dbReference>
<reference evidence="2 3" key="1">
    <citation type="submission" date="2023-11" db="EMBL/GenBank/DDBJ databases">
        <title>MicrobeMod: A computational toolkit for identifying prokaryotic methylation and restriction-modification with nanopore sequencing.</title>
        <authorList>
            <person name="Crits-Christoph A."/>
            <person name="Kang S.C."/>
            <person name="Lee H."/>
            <person name="Ostrov N."/>
        </authorList>
    </citation>
    <scope>NUCLEOTIDE SEQUENCE [LARGE SCALE GENOMIC DNA]</scope>
    <source>
        <strain evidence="2 3">ATCC 14820</strain>
    </source>
</reference>
<evidence type="ECO:0000256" key="1">
    <source>
        <dbReference type="ARBA" id="ARBA00022729"/>
    </source>
</evidence>
<keyword evidence="1" id="KW-0732">Signal</keyword>
<dbReference type="SFLD" id="SFLDS00003">
    <property type="entry name" value="Haloacid_Dehalogenase"/>
    <property type="match status" value="1"/>
</dbReference>
<keyword evidence="3" id="KW-1185">Reference proteome</keyword>
<dbReference type="InterPro" id="IPR036412">
    <property type="entry name" value="HAD-like_sf"/>
</dbReference>
<dbReference type="Pfam" id="PF03767">
    <property type="entry name" value="Acid_phosphat_B"/>
    <property type="match status" value="1"/>
</dbReference>
<protein>
    <submittedName>
        <fullName evidence="2">HAD family acid phosphatase</fullName>
    </submittedName>
</protein>
<accession>A0ABU4PM94</accession>
<organism evidence="2 3">
    <name type="scientific">Sphingomonas echinoides</name>
    <dbReference type="NCBI Taxonomy" id="59803"/>
    <lineage>
        <taxon>Bacteria</taxon>
        <taxon>Pseudomonadati</taxon>
        <taxon>Pseudomonadota</taxon>
        <taxon>Alphaproteobacteria</taxon>
        <taxon>Sphingomonadales</taxon>
        <taxon>Sphingomonadaceae</taxon>
        <taxon>Sphingomonas</taxon>
    </lineage>
</organism>
<dbReference type="InterPro" id="IPR006423">
    <property type="entry name" value="Lipo_e_P4"/>
</dbReference>
<dbReference type="EMBL" id="JAWXXV010000001">
    <property type="protein sequence ID" value="MDX5984962.1"/>
    <property type="molecule type" value="Genomic_DNA"/>
</dbReference>
<dbReference type="SFLD" id="SFLDG01125">
    <property type="entry name" value="C1.1:_Acid_Phosphatase_Like"/>
    <property type="match status" value="1"/>
</dbReference>
<dbReference type="InterPro" id="IPR005519">
    <property type="entry name" value="Acid_phosphat_B-like"/>
</dbReference>